<evidence type="ECO:0000259" key="2">
    <source>
        <dbReference type="Pfam" id="PF25484"/>
    </source>
</evidence>
<evidence type="ECO:0000313" key="4">
    <source>
        <dbReference type="Proteomes" id="UP001201262"/>
    </source>
</evidence>
<dbReference type="GeneID" id="70245412"/>
<sequence>MLFSQIVLTAASLAASVIAAPNEFRIKTVSSSASKNGLYVESYHTGAGLADPVLTTSTANAGKFYLNNTYLQQDIGQEFSYGFELGGATNYAGWEFVEVNAGQGVPGFVVQNGNIVWNSTESTGWLACDWWHGAPQLFWSVAYENFTRPISCSTVSLTQEFISS</sequence>
<reference evidence="3" key="1">
    <citation type="submission" date="2021-12" db="EMBL/GenBank/DDBJ databases">
        <title>Convergent genome expansion in fungi linked to evolution of root-endophyte symbiosis.</title>
        <authorList>
            <consortium name="DOE Joint Genome Institute"/>
            <person name="Ke Y.-H."/>
            <person name="Bonito G."/>
            <person name="Liao H.-L."/>
            <person name="Looney B."/>
            <person name="Rojas-Flechas A."/>
            <person name="Nash J."/>
            <person name="Hameed K."/>
            <person name="Schadt C."/>
            <person name="Martin F."/>
            <person name="Crous P.W."/>
            <person name="Miettinen O."/>
            <person name="Magnuson J.K."/>
            <person name="Labbe J."/>
            <person name="Jacobson D."/>
            <person name="Doktycz M.J."/>
            <person name="Veneault-Fourrey C."/>
            <person name="Kuo A."/>
            <person name="Mondo S."/>
            <person name="Calhoun S."/>
            <person name="Riley R."/>
            <person name="Ohm R."/>
            <person name="LaButti K."/>
            <person name="Andreopoulos B."/>
            <person name="Pangilinan J."/>
            <person name="Nolan M."/>
            <person name="Tritt A."/>
            <person name="Clum A."/>
            <person name="Lipzen A."/>
            <person name="Daum C."/>
            <person name="Barry K."/>
            <person name="Grigoriev I.V."/>
            <person name="Vilgalys R."/>
        </authorList>
    </citation>
    <scope>NUCLEOTIDE SEQUENCE</scope>
    <source>
        <strain evidence="3">PMI_201</strain>
    </source>
</reference>
<evidence type="ECO:0000256" key="1">
    <source>
        <dbReference type="SAM" id="SignalP"/>
    </source>
</evidence>
<dbReference type="InterPro" id="IPR057229">
    <property type="entry name" value="DUF7907"/>
</dbReference>
<dbReference type="Proteomes" id="UP001201262">
    <property type="component" value="Unassembled WGS sequence"/>
</dbReference>
<protein>
    <recommendedName>
        <fullName evidence="2">DUF7907 domain-containing protein</fullName>
    </recommendedName>
</protein>
<dbReference type="Pfam" id="PF25484">
    <property type="entry name" value="DUF7907"/>
    <property type="match status" value="1"/>
</dbReference>
<gene>
    <name evidence="3" type="ORF">BGW36DRAFT_369363</name>
</gene>
<feature type="domain" description="DUF7907" evidence="2">
    <location>
        <begin position="22"/>
        <end position="161"/>
    </location>
</feature>
<dbReference type="EMBL" id="JAJTJA010000002">
    <property type="protein sequence ID" value="KAH8703451.1"/>
    <property type="molecule type" value="Genomic_DNA"/>
</dbReference>
<accession>A0AAD4KXN8</accession>
<keyword evidence="4" id="KW-1185">Reference proteome</keyword>
<dbReference type="RefSeq" id="XP_046076469.1">
    <property type="nucleotide sequence ID" value="XM_046215125.1"/>
</dbReference>
<proteinExistence type="predicted"/>
<evidence type="ECO:0000313" key="3">
    <source>
        <dbReference type="EMBL" id="KAH8703451.1"/>
    </source>
</evidence>
<name>A0AAD4KXN8_9EURO</name>
<feature type="signal peptide" evidence="1">
    <location>
        <begin position="1"/>
        <end position="19"/>
    </location>
</feature>
<comment type="caution">
    <text evidence="3">The sequence shown here is derived from an EMBL/GenBank/DDBJ whole genome shotgun (WGS) entry which is preliminary data.</text>
</comment>
<organism evidence="3 4">
    <name type="scientific">Talaromyces proteolyticus</name>
    <dbReference type="NCBI Taxonomy" id="1131652"/>
    <lineage>
        <taxon>Eukaryota</taxon>
        <taxon>Fungi</taxon>
        <taxon>Dikarya</taxon>
        <taxon>Ascomycota</taxon>
        <taxon>Pezizomycotina</taxon>
        <taxon>Eurotiomycetes</taxon>
        <taxon>Eurotiomycetidae</taxon>
        <taxon>Eurotiales</taxon>
        <taxon>Trichocomaceae</taxon>
        <taxon>Talaromyces</taxon>
        <taxon>Talaromyces sect. Bacilispori</taxon>
    </lineage>
</organism>
<keyword evidence="1" id="KW-0732">Signal</keyword>
<dbReference type="AlphaFoldDB" id="A0AAD4KXN8"/>
<feature type="chain" id="PRO_5042009309" description="DUF7907 domain-containing protein" evidence="1">
    <location>
        <begin position="20"/>
        <end position="164"/>
    </location>
</feature>